<feature type="compositionally biased region" description="Polar residues" evidence="1">
    <location>
        <begin position="308"/>
        <end position="334"/>
    </location>
</feature>
<dbReference type="Gene3D" id="1.25.10.10">
    <property type="entry name" value="Leucine-rich Repeat Variant"/>
    <property type="match status" value="1"/>
</dbReference>
<feature type="compositionally biased region" description="Basic and acidic residues" evidence="1">
    <location>
        <begin position="102"/>
        <end position="119"/>
    </location>
</feature>
<dbReference type="SMART" id="SM01349">
    <property type="entry name" value="TOG"/>
    <property type="match status" value="1"/>
</dbReference>
<feature type="compositionally biased region" description="Basic and acidic residues" evidence="1">
    <location>
        <begin position="416"/>
        <end position="425"/>
    </location>
</feature>
<dbReference type="EMBL" id="GL438827">
    <property type="protein sequence ID" value="EFN68292.1"/>
    <property type="molecule type" value="Genomic_DNA"/>
</dbReference>
<dbReference type="GO" id="GO:0008017">
    <property type="term" value="F:microtubule binding"/>
    <property type="evidence" value="ECO:0007669"/>
    <property type="project" value="TreeGrafter"/>
</dbReference>
<evidence type="ECO:0000259" key="2">
    <source>
        <dbReference type="SMART" id="SM01349"/>
    </source>
</evidence>
<feature type="region of interest" description="Disordered" evidence="1">
    <location>
        <begin position="288"/>
        <end position="349"/>
    </location>
</feature>
<name>E2AE59_CAMFO</name>
<dbReference type="STRING" id="104421.E2AE59"/>
<dbReference type="SUPFAM" id="SSF48371">
    <property type="entry name" value="ARM repeat"/>
    <property type="match status" value="1"/>
</dbReference>
<dbReference type="Proteomes" id="UP000000311">
    <property type="component" value="Unassembled WGS sequence"/>
</dbReference>
<feature type="compositionally biased region" description="Low complexity" evidence="1">
    <location>
        <begin position="120"/>
        <end position="131"/>
    </location>
</feature>
<accession>E2AE59</accession>
<reference evidence="3 4" key="1">
    <citation type="journal article" date="2010" name="Science">
        <title>Genomic comparison of the ants Camponotus floridanus and Harpegnathos saltator.</title>
        <authorList>
            <person name="Bonasio R."/>
            <person name="Zhang G."/>
            <person name="Ye C."/>
            <person name="Mutti N.S."/>
            <person name="Fang X."/>
            <person name="Qin N."/>
            <person name="Donahue G."/>
            <person name="Yang P."/>
            <person name="Li Q."/>
            <person name="Li C."/>
            <person name="Zhang P."/>
            <person name="Huang Z."/>
            <person name="Berger S.L."/>
            <person name="Reinberg D."/>
            <person name="Wang J."/>
            <person name="Liebig J."/>
        </authorList>
    </citation>
    <scope>NUCLEOTIDE SEQUENCE [LARGE SCALE GENOMIC DNA]</scope>
    <source>
        <strain evidence="4">C129</strain>
    </source>
</reference>
<dbReference type="PANTHER" id="PTHR21567:SF87">
    <property type="entry name" value="CRESCERIN-LIKE PROTEIN CHE-12"/>
    <property type="match status" value="1"/>
</dbReference>
<dbReference type="InterPro" id="IPR024395">
    <property type="entry name" value="CLASP_N_dom"/>
</dbReference>
<dbReference type="Pfam" id="PF12348">
    <property type="entry name" value="CLASP_N"/>
    <property type="match status" value="1"/>
</dbReference>
<feature type="domain" description="TOG" evidence="2">
    <location>
        <begin position="470"/>
        <end position="702"/>
    </location>
</feature>
<feature type="compositionally biased region" description="Polar residues" evidence="1">
    <location>
        <begin position="241"/>
        <end position="250"/>
    </location>
</feature>
<dbReference type="InterPro" id="IPR034085">
    <property type="entry name" value="TOG"/>
</dbReference>
<feature type="compositionally biased region" description="Basic and acidic residues" evidence="1">
    <location>
        <begin position="385"/>
        <end position="404"/>
    </location>
</feature>
<dbReference type="GO" id="GO:0005929">
    <property type="term" value="C:cilium"/>
    <property type="evidence" value="ECO:0007669"/>
    <property type="project" value="TreeGrafter"/>
</dbReference>
<dbReference type="OMA" id="NTILRYC"/>
<evidence type="ECO:0000256" key="1">
    <source>
        <dbReference type="SAM" id="MobiDB-lite"/>
    </source>
</evidence>
<dbReference type="AlphaFoldDB" id="E2AE59"/>
<dbReference type="InParanoid" id="E2AE59"/>
<feature type="region of interest" description="Disordered" evidence="1">
    <location>
        <begin position="385"/>
        <end position="439"/>
    </location>
</feature>
<feature type="region of interest" description="Disordered" evidence="1">
    <location>
        <begin position="83"/>
        <end position="176"/>
    </location>
</feature>
<dbReference type="PANTHER" id="PTHR21567">
    <property type="entry name" value="CLASP"/>
    <property type="match status" value="1"/>
</dbReference>
<proteinExistence type="predicted"/>
<dbReference type="InterPro" id="IPR011989">
    <property type="entry name" value="ARM-like"/>
</dbReference>
<feature type="compositionally biased region" description="Basic and acidic residues" evidence="1">
    <location>
        <begin position="251"/>
        <end position="260"/>
    </location>
</feature>
<evidence type="ECO:0000313" key="3">
    <source>
        <dbReference type="EMBL" id="EFN68292.1"/>
    </source>
</evidence>
<evidence type="ECO:0000313" key="4">
    <source>
        <dbReference type="Proteomes" id="UP000000311"/>
    </source>
</evidence>
<gene>
    <name evidence="3" type="ORF">EAG_13203</name>
</gene>
<dbReference type="OrthoDB" id="63891at2759"/>
<feature type="compositionally biased region" description="Basic and acidic residues" evidence="1">
    <location>
        <begin position="335"/>
        <end position="344"/>
    </location>
</feature>
<dbReference type="GO" id="GO:0005881">
    <property type="term" value="C:cytoplasmic microtubule"/>
    <property type="evidence" value="ECO:0007669"/>
    <property type="project" value="TreeGrafter"/>
</dbReference>
<feature type="compositionally biased region" description="Polar residues" evidence="1">
    <location>
        <begin position="92"/>
        <end position="101"/>
    </location>
</feature>
<organism evidence="4">
    <name type="scientific">Camponotus floridanus</name>
    <name type="common">Florida carpenter ant</name>
    <dbReference type="NCBI Taxonomy" id="104421"/>
    <lineage>
        <taxon>Eukaryota</taxon>
        <taxon>Metazoa</taxon>
        <taxon>Ecdysozoa</taxon>
        <taxon>Arthropoda</taxon>
        <taxon>Hexapoda</taxon>
        <taxon>Insecta</taxon>
        <taxon>Pterygota</taxon>
        <taxon>Neoptera</taxon>
        <taxon>Endopterygota</taxon>
        <taxon>Hymenoptera</taxon>
        <taxon>Apocrita</taxon>
        <taxon>Aculeata</taxon>
        <taxon>Formicoidea</taxon>
        <taxon>Formicidae</taxon>
        <taxon>Formicinae</taxon>
        <taxon>Camponotus</taxon>
    </lineage>
</organism>
<feature type="compositionally biased region" description="Low complexity" evidence="1">
    <location>
        <begin position="151"/>
        <end position="161"/>
    </location>
</feature>
<dbReference type="InterPro" id="IPR016024">
    <property type="entry name" value="ARM-type_fold"/>
</dbReference>
<dbReference type="GO" id="GO:0000226">
    <property type="term" value="P:microtubule cytoskeleton organization"/>
    <property type="evidence" value="ECO:0007669"/>
    <property type="project" value="TreeGrafter"/>
</dbReference>
<keyword evidence="4" id="KW-1185">Reference proteome</keyword>
<feature type="region of interest" description="Disordered" evidence="1">
    <location>
        <begin position="241"/>
        <end position="266"/>
    </location>
</feature>
<protein>
    <submittedName>
        <fullName evidence="3">Uncharacterized protein KIAA0423</fullName>
    </submittedName>
</protein>
<sequence length="703" mass="78488">MILKFCAWPSEMKEERKIADAVLRCCPCIFRCRKSVGVDNNDEDDGVASVSTVITTVTTPVIAMRLNRNSDTVDKAVNEEEYNARNKRHLSEANNYHVQSSNKEESRYQVGERVHDRPKSASSSSSDVSRSNGREIDENQDATALRDYNDNSDNSRSSTPRSQDDDPAFDVITTNRQSVRDDVDSFFTPLDTNKVEYPIDMTNIPDETSKEWNNEDEAKPMNRIGSISRHSTHGELISVNENRSGSTESSCDAHSEDVRSSARRRSIVSMIPNERILPYEDSKIVKESLQSKAGSPKKSESLYRSPENRSINTSPISNSPTKRNSRCNSRNLAENSRDSSEERIVASIVPDEDASIQSLDTIARPPIDISMTGDSPAIIIASRPHSHETVEDPENSRNKIHTQESTEEESSVNDILEDRQSKDSTSETNTEPGILKIESEPVEAVESRKRIASKVPIRGIGRYRAPSIKRASPIEKPSEKSKRMVQQCFTQIDNKDWEIAMKGLKTLSQISKQHPECLDACAAGTIGRLLGRHIKNLRSQVARAACLAASDVFSSQIRGIDQDLEDIAGPLLQRTADTNRFLRADSNAALDQMVQHLPPHKTIGIILRGASHQNAIVRAATARLLSDITDRIGPDHVMILPRDVRDKLLNTGAKLLMDGNLDARNHAKRMFRCLTRCEGFRKALKDAVPETTLRHIDKTMKTL</sequence>